<dbReference type="RefSeq" id="WP_316513456.1">
    <property type="nucleotide sequence ID" value="NZ_OY726395.1"/>
</dbReference>
<evidence type="ECO:0000313" key="4">
    <source>
        <dbReference type="Proteomes" id="UP001190466"/>
    </source>
</evidence>
<keyword evidence="2" id="KW-0472">Membrane</keyword>
<evidence type="ECO:0000313" key="3">
    <source>
        <dbReference type="EMBL" id="CAJ1578300.1"/>
    </source>
</evidence>
<reference evidence="3 4" key="1">
    <citation type="submission" date="2023-08" db="EMBL/GenBank/DDBJ databases">
        <authorList>
            <person name="Folkvardsen B D."/>
            <person name="Norman A."/>
        </authorList>
    </citation>
    <scope>NUCLEOTIDE SEQUENCE [LARGE SCALE GENOMIC DNA]</scope>
    <source>
        <strain evidence="3 4">Mu0050</strain>
    </source>
</reference>
<sequence length="244" mass="25313">MTEGRPGDDEPETTVDSAPNAETEFAALPAADTASRLAWELDDGPEWKPPFWTPGKITVVAVAIAVVAAVAVAGFAGYHLRGGSEPSPSQASRAPLATATVPATASPLPREAEPPPAPPPPVPRPTTPRGPVDLAAPRGTTFVGTQSGRTSCQLTAGSVACLVDFVVDTPRRYGAPANGAQISINGDFEWILGDAGQQQLERLAYGVTYRALGWTIKPTSEGTTFINDTTGHGMTVSVEGVQPF</sequence>
<gene>
    <name evidence="3" type="ORF">MU0050_000013</name>
</gene>
<name>A0ABM9M7S7_9MYCO</name>
<feature type="compositionally biased region" description="Pro residues" evidence="1">
    <location>
        <begin position="114"/>
        <end position="128"/>
    </location>
</feature>
<dbReference type="Proteomes" id="UP001190466">
    <property type="component" value="Chromosome"/>
</dbReference>
<protein>
    <submittedName>
        <fullName evidence="3">Uncharacterized protein</fullName>
    </submittedName>
</protein>
<organism evidence="3 4">
    <name type="scientific">[Mycobacterium] wendilense</name>
    <dbReference type="NCBI Taxonomy" id="3064284"/>
    <lineage>
        <taxon>Bacteria</taxon>
        <taxon>Bacillati</taxon>
        <taxon>Actinomycetota</taxon>
        <taxon>Actinomycetes</taxon>
        <taxon>Mycobacteriales</taxon>
        <taxon>Mycobacteriaceae</taxon>
        <taxon>Mycolicibacter</taxon>
    </lineage>
</organism>
<feature type="region of interest" description="Disordered" evidence="1">
    <location>
        <begin position="105"/>
        <end position="144"/>
    </location>
</feature>
<feature type="transmembrane region" description="Helical" evidence="2">
    <location>
        <begin position="57"/>
        <end position="80"/>
    </location>
</feature>
<evidence type="ECO:0000256" key="1">
    <source>
        <dbReference type="SAM" id="MobiDB-lite"/>
    </source>
</evidence>
<keyword evidence="2" id="KW-1133">Transmembrane helix</keyword>
<feature type="region of interest" description="Disordered" evidence="1">
    <location>
        <begin position="1"/>
        <end position="20"/>
    </location>
</feature>
<proteinExistence type="predicted"/>
<dbReference type="EMBL" id="OY726395">
    <property type="protein sequence ID" value="CAJ1578300.1"/>
    <property type="molecule type" value="Genomic_DNA"/>
</dbReference>
<keyword evidence="4" id="KW-1185">Reference proteome</keyword>
<evidence type="ECO:0000256" key="2">
    <source>
        <dbReference type="SAM" id="Phobius"/>
    </source>
</evidence>
<accession>A0ABM9M7S7</accession>
<keyword evidence="2" id="KW-0812">Transmembrane</keyword>